<evidence type="ECO:0000313" key="11">
    <source>
        <dbReference type="RefSeq" id="XP_008219360.2"/>
    </source>
</evidence>
<dbReference type="GeneID" id="103319585"/>
<evidence type="ECO:0000256" key="8">
    <source>
        <dbReference type="ARBA" id="ARBA00023329"/>
    </source>
</evidence>
<keyword evidence="5" id="KW-0333">Golgi apparatus</keyword>
<keyword evidence="7" id="KW-0168">Coated pit</keyword>
<evidence type="ECO:0000256" key="1">
    <source>
        <dbReference type="ARBA" id="ARBA00004132"/>
    </source>
</evidence>
<dbReference type="CDD" id="cd16987">
    <property type="entry name" value="ANTH_N_AP180_plant"/>
    <property type="match status" value="1"/>
</dbReference>
<evidence type="ECO:0000256" key="7">
    <source>
        <dbReference type="ARBA" id="ARBA00023176"/>
    </source>
</evidence>
<dbReference type="PROSITE" id="PS50942">
    <property type="entry name" value="ENTH"/>
    <property type="match status" value="1"/>
</dbReference>
<dbReference type="RefSeq" id="XP_008219360.2">
    <property type="nucleotide sequence ID" value="XM_008221138.2"/>
</dbReference>
<dbReference type="InterPro" id="IPR045192">
    <property type="entry name" value="AP180-like"/>
</dbReference>
<evidence type="ECO:0000256" key="6">
    <source>
        <dbReference type="ARBA" id="ARBA00023136"/>
    </source>
</evidence>
<dbReference type="InterPro" id="IPR048050">
    <property type="entry name" value="ANTH_N_plant"/>
</dbReference>
<keyword evidence="6" id="KW-0472">Membrane</keyword>
<dbReference type="PANTHER" id="PTHR22951:SF24">
    <property type="entry name" value="ENTH DOMAIN-CONTAINING PROTEIN"/>
    <property type="match status" value="1"/>
</dbReference>
<dbReference type="InterPro" id="IPR011417">
    <property type="entry name" value="ANTH_dom"/>
</dbReference>
<comment type="subcellular location">
    <subcellularLocation>
        <location evidence="1">Cytoplasmic vesicle</location>
        <location evidence="1">Clathrin-coated vesicle</location>
    </subcellularLocation>
    <subcellularLocation>
        <location evidence="2">Golgi apparatus</location>
    </subcellularLocation>
    <subcellularLocation>
        <location evidence="3">Membrane</location>
        <location evidence="3">Clathrin-coated pit</location>
    </subcellularLocation>
</comment>
<evidence type="ECO:0000313" key="10">
    <source>
        <dbReference type="Proteomes" id="UP000694861"/>
    </source>
</evidence>
<dbReference type="Pfam" id="PF07651">
    <property type="entry name" value="ANTH"/>
    <property type="match status" value="1"/>
</dbReference>
<evidence type="ECO:0000256" key="4">
    <source>
        <dbReference type="ARBA" id="ARBA00022583"/>
    </source>
</evidence>
<keyword evidence="8" id="KW-0968">Cytoplasmic vesicle</keyword>
<sequence length="388" mass="43546">MHSLHTHTRTPPNYETAFACQFIPSALSQLPLHSLFQSIRPSSMARIKLIGILKDKVSILKATLYINRHASSVHVAVLRATTHHPSRPPSEEKIASVLALGHSSRITACACIEALMDRLHGTHSAFVALKCLLTLHNIIAKGSFILKDQLAFYPSFGGHNFLNLSMFSDNSDLVMWEFSSWVRWYAGVVEQNLMVSRAIGYYLNSSKKDKEEKALALLDSDLAVEIEVLVEFVVRICDAPNSLDLQRNNLVYEVVRAAAEDYRSVQREILARVKEVGDRVDSVEGVNSDELIQLIDALERLEGCKGKLMLLFLNRKRNDGFWDTVRETKAMLVETKKKKEEKSLVRFVGRDESAESTQFWNPFLEPGQLLLLPSGGGWLDFGPTPIAV</sequence>
<keyword evidence="10" id="KW-1185">Reference proteome</keyword>
<protein>
    <submittedName>
        <fullName evidence="11">Clathrin assembly protein At4g40080</fullName>
    </submittedName>
</protein>
<dbReference type="SUPFAM" id="SSF48464">
    <property type="entry name" value="ENTH/VHS domain"/>
    <property type="match status" value="1"/>
</dbReference>
<evidence type="ECO:0000256" key="2">
    <source>
        <dbReference type="ARBA" id="ARBA00004555"/>
    </source>
</evidence>
<accession>A0ABM0N4C9</accession>
<dbReference type="PANTHER" id="PTHR22951">
    <property type="entry name" value="CLATHRIN ASSEMBLY PROTEIN"/>
    <property type="match status" value="1"/>
</dbReference>
<proteinExistence type="predicted"/>
<reference evidence="10" key="1">
    <citation type="journal article" date="2012" name="Nat. Commun.">
        <title>The genome of Prunus mume.</title>
        <authorList>
            <person name="Zhang Q."/>
            <person name="Chen W."/>
            <person name="Sun L."/>
            <person name="Zhao F."/>
            <person name="Huang B."/>
            <person name="Yang W."/>
            <person name="Tao Y."/>
            <person name="Wang J."/>
            <person name="Yuan Z."/>
            <person name="Fan G."/>
            <person name="Xing Z."/>
            <person name="Han C."/>
            <person name="Pan H."/>
            <person name="Zhong X."/>
            <person name="Shi W."/>
            <person name="Liang X."/>
            <person name="Du D."/>
            <person name="Sun F."/>
            <person name="Xu Z."/>
            <person name="Hao R."/>
            <person name="Lv T."/>
            <person name="Lv Y."/>
            <person name="Zheng Z."/>
            <person name="Sun M."/>
            <person name="Luo L."/>
            <person name="Cai M."/>
            <person name="Gao Y."/>
            <person name="Wang J."/>
            <person name="Yin Y."/>
            <person name="Xu X."/>
            <person name="Cheng T."/>
            <person name="Wang J."/>
        </authorList>
    </citation>
    <scope>NUCLEOTIDE SEQUENCE [LARGE SCALE GENOMIC DNA]</scope>
</reference>
<feature type="domain" description="ENTH" evidence="9">
    <location>
        <begin position="65"/>
        <end position="203"/>
    </location>
</feature>
<name>A0ABM0N4C9_PRUMU</name>
<dbReference type="Gene3D" id="1.25.40.90">
    <property type="match status" value="1"/>
</dbReference>
<dbReference type="InterPro" id="IPR008942">
    <property type="entry name" value="ENTH_VHS"/>
</dbReference>
<keyword evidence="4" id="KW-0254">Endocytosis</keyword>
<organism evidence="10 11">
    <name type="scientific">Prunus mume</name>
    <name type="common">Japanese apricot</name>
    <name type="synonym">Armeniaca mume</name>
    <dbReference type="NCBI Taxonomy" id="102107"/>
    <lineage>
        <taxon>Eukaryota</taxon>
        <taxon>Viridiplantae</taxon>
        <taxon>Streptophyta</taxon>
        <taxon>Embryophyta</taxon>
        <taxon>Tracheophyta</taxon>
        <taxon>Spermatophyta</taxon>
        <taxon>Magnoliopsida</taxon>
        <taxon>eudicotyledons</taxon>
        <taxon>Gunneridae</taxon>
        <taxon>Pentapetalae</taxon>
        <taxon>rosids</taxon>
        <taxon>fabids</taxon>
        <taxon>Rosales</taxon>
        <taxon>Rosaceae</taxon>
        <taxon>Amygdaloideae</taxon>
        <taxon>Amygdaleae</taxon>
        <taxon>Prunus</taxon>
    </lineage>
</organism>
<reference evidence="11" key="2">
    <citation type="submission" date="2025-08" db="UniProtKB">
        <authorList>
            <consortium name="RefSeq"/>
        </authorList>
    </citation>
    <scope>IDENTIFICATION</scope>
</reference>
<dbReference type="Proteomes" id="UP000694861">
    <property type="component" value="Linkage group LG2"/>
</dbReference>
<evidence type="ECO:0000256" key="3">
    <source>
        <dbReference type="ARBA" id="ARBA00004600"/>
    </source>
</evidence>
<dbReference type="InterPro" id="IPR013809">
    <property type="entry name" value="ENTH"/>
</dbReference>
<evidence type="ECO:0000256" key="5">
    <source>
        <dbReference type="ARBA" id="ARBA00023034"/>
    </source>
</evidence>
<gene>
    <name evidence="11" type="primary">LOC103319585</name>
</gene>
<evidence type="ECO:0000259" key="9">
    <source>
        <dbReference type="PROSITE" id="PS50942"/>
    </source>
</evidence>